<dbReference type="GO" id="GO:0043190">
    <property type="term" value="C:ATP-binding cassette (ABC) transporter complex"/>
    <property type="evidence" value="ECO:0007669"/>
    <property type="project" value="TreeGrafter"/>
</dbReference>
<dbReference type="RefSeq" id="WP_208046487.1">
    <property type="nucleotide sequence ID" value="NZ_JAGDYL010000022.1"/>
</dbReference>
<comment type="similarity">
    <text evidence="1">Belongs to the ABC transporter superfamily.</text>
</comment>
<dbReference type="InterPro" id="IPR050095">
    <property type="entry name" value="ECF_ABC_transporter_ATP-bd"/>
</dbReference>
<keyword evidence="2" id="KW-0813">Transport</keyword>
<evidence type="ECO:0000256" key="5">
    <source>
        <dbReference type="SAM" id="MobiDB-lite"/>
    </source>
</evidence>
<proteinExistence type="inferred from homology"/>
<dbReference type="SUPFAM" id="SSF52540">
    <property type="entry name" value="P-loop containing nucleoside triphosphate hydrolases"/>
    <property type="match status" value="1"/>
</dbReference>
<evidence type="ECO:0000313" key="7">
    <source>
        <dbReference type="EMBL" id="MBO1806019.1"/>
    </source>
</evidence>
<feature type="domain" description="ABC transporter" evidence="6">
    <location>
        <begin position="4"/>
        <end position="266"/>
    </location>
</feature>
<dbReference type="CDD" id="cd03225">
    <property type="entry name" value="ABC_cobalt_CbiO_domain1"/>
    <property type="match status" value="1"/>
</dbReference>
<dbReference type="Gene3D" id="3.40.50.300">
    <property type="entry name" value="P-loop containing nucleotide triphosphate hydrolases"/>
    <property type="match status" value="1"/>
</dbReference>
<dbReference type="PANTHER" id="PTHR43553">
    <property type="entry name" value="HEAVY METAL TRANSPORTER"/>
    <property type="match status" value="1"/>
</dbReference>
<dbReference type="PROSITE" id="PS00211">
    <property type="entry name" value="ABC_TRANSPORTER_1"/>
    <property type="match status" value="1"/>
</dbReference>
<feature type="region of interest" description="Disordered" evidence="5">
    <location>
        <begin position="65"/>
        <end position="103"/>
    </location>
</feature>
<feature type="compositionally biased region" description="Low complexity" evidence="5">
    <location>
        <begin position="76"/>
        <end position="85"/>
    </location>
</feature>
<name>A0A939S008_9MICO</name>
<sequence length="266" mass="27717">MIELHEAGVVVSAPEGDTTILHPTSLALAECRISVIGGNGSGKSTLARLFNGLIEPSTGRVLVSPGGRVAGGRGSRTGAAAAAERAGGEGSAEREGSLAPPLDTARDGAAVRRAVGFVFTDASAQLIMPTVEEDVALSLRRAHPRKAERLAAARAVLERFGLEGLAERSVHTLSGGQKQLLAIATVLATDPAILVADEPTTLLDLRNARMIGELLMSLPQQVIVVTHDLELAARADRTLVVESGRVVFDGPPVEAIAHYRDRVAQP</sequence>
<evidence type="ECO:0000256" key="3">
    <source>
        <dbReference type="ARBA" id="ARBA00022741"/>
    </source>
</evidence>
<dbReference type="PROSITE" id="PS50893">
    <property type="entry name" value="ABC_TRANSPORTER_2"/>
    <property type="match status" value="1"/>
</dbReference>
<evidence type="ECO:0000256" key="4">
    <source>
        <dbReference type="ARBA" id="ARBA00022840"/>
    </source>
</evidence>
<dbReference type="InterPro" id="IPR015856">
    <property type="entry name" value="ABC_transpr_CbiO/EcfA_su"/>
</dbReference>
<dbReference type="Proteomes" id="UP000664398">
    <property type="component" value="Unassembled WGS sequence"/>
</dbReference>
<dbReference type="GO" id="GO:0005524">
    <property type="term" value="F:ATP binding"/>
    <property type="evidence" value="ECO:0007669"/>
    <property type="project" value="UniProtKB-KW"/>
</dbReference>
<dbReference type="Pfam" id="PF00005">
    <property type="entry name" value="ABC_tran"/>
    <property type="match status" value="1"/>
</dbReference>
<keyword evidence="3" id="KW-0547">Nucleotide-binding</keyword>
<comment type="caution">
    <text evidence="7">The sequence shown here is derived from an EMBL/GenBank/DDBJ whole genome shotgun (WGS) entry which is preliminary data.</text>
</comment>
<dbReference type="EMBL" id="JAGDYL010000022">
    <property type="protein sequence ID" value="MBO1806019.1"/>
    <property type="molecule type" value="Genomic_DNA"/>
</dbReference>
<dbReference type="InterPro" id="IPR003439">
    <property type="entry name" value="ABC_transporter-like_ATP-bd"/>
</dbReference>
<dbReference type="SMART" id="SM00382">
    <property type="entry name" value="AAA"/>
    <property type="match status" value="1"/>
</dbReference>
<gene>
    <name evidence="7" type="ORF">J4H91_11940</name>
</gene>
<organism evidence="7 8">
    <name type="scientific">Leucobacter ruminantium</name>
    <dbReference type="NCBI Taxonomy" id="1289170"/>
    <lineage>
        <taxon>Bacteria</taxon>
        <taxon>Bacillati</taxon>
        <taxon>Actinomycetota</taxon>
        <taxon>Actinomycetes</taxon>
        <taxon>Micrococcales</taxon>
        <taxon>Microbacteriaceae</taxon>
        <taxon>Leucobacter</taxon>
    </lineage>
</organism>
<accession>A0A939S008</accession>
<reference evidence="7" key="1">
    <citation type="submission" date="2021-03" db="EMBL/GenBank/DDBJ databases">
        <title>Leucobacter chromiisoli sp. nov., isolated from chromium-containing soil of chemical plant.</title>
        <authorList>
            <person name="Xu Z."/>
        </authorList>
    </citation>
    <scope>NUCLEOTIDE SEQUENCE</scope>
    <source>
        <strain evidence="7">A2</strain>
    </source>
</reference>
<keyword evidence="4 7" id="KW-0067">ATP-binding</keyword>
<dbReference type="InterPro" id="IPR003593">
    <property type="entry name" value="AAA+_ATPase"/>
</dbReference>
<keyword evidence="8" id="KW-1185">Reference proteome</keyword>
<dbReference type="GO" id="GO:0042626">
    <property type="term" value="F:ATPase-coupled transmembrane transporter activity"/>
    <property type="evidence" value="ECO:0007669"/>
    <property type="project" value="TreeGrafter"/>
</dbReference>
<dbReference type="GO" id="GO:0016887">
    <property type="term" value="F:ATP hydrolysis activity"/>
    <property type="evidence" value="ECO:0007669"/>
    <property type="project" value="InterPro"/>
</dbReference>
<dbReference type="InterPro" id="IPR017871">
    <property type="entry name" value="ABC_transporter-like_CS"/>
</dbReference>
<evidence type="ECO:0000256" key="1">
    <source>
        <dbReference type="ARBA" id="ARBA00005417"/>
    </source>
</evidence>
<evidence type="ECO:0000259" key="6">
    <source>
        <dbReference type="PROSITE" id="PS50893"/>
    </source>
</evidence>
<protein>
    <submittedName>
        <fullName evidence="7">ABC transporter ATP-binding protein</fullName>
    </submittedName>
</protein>
<evidence type="ECO:0000256" key="2">
    <source>
        <dbReference type="ARBA" id="ARBA00022448"/>
    </source>
</evidence>
<dbReference type="PANTHER" id="PTHR43553:SF24">
    <property type="entry name" value="ENERGY-COUPLING FACTOR TRANSPORTER ATP-BINDING PROTEIN ECFA1"/>
    <property type="match status" value="1"/>
</dbReference>
<evidence type="ECO:0000313" key="8">
    <source>
        <dbReference type="Proteomes" id="UP000664398"/>
    </source>
</evidence>
<dbReference type="InterPro" id="IPR027417">
    <property type="entry name" value="P-loop_NTPase"/>
</dbReference>
<dbReference type="AlphaFoldDB" id="A0A939S008"/>